<sequence length="174" mass="20279">MNYFPSNTQSSYRTKLSSPLIFAGNWEVALCEVCIPRNRFNIGEHNNSYSITCNTTESVAQDKQEYNFNISMLKGENGNVLWRRVNDAIHASVSRNVVFSFREESSELQLFMNEGFEVHLSRDKSSRLLKMLRLPDEDITLKTSRATYEFHPDTELIAFGYKFHDNRQKSLRHI</sequence>
<dbReference type="OrthoDB" id="6421164at2759"/>
<keyword evidence="2" id="KW-1185">Reference proteome</keyword>
<dbReference type="EMBL" id="BMAO01026516">
    <property type="protein sequence ID" value="GFR10300.1"/>
    <property type="molecule type" value="Genomic_DNA"/>
</dbReference>
<dbReference type="Proteomes" id="UP000887116">
    <property type="component" value="Unassembled WGS sequence"/>
</dbReference>
<accession>A0A8X6LHR6</accession>
<name>A0A8X6LHR6_TRICU</name>
<protein>
    <submittedName>
        <fullName evidence="1">Uncharacterized protein</fullName>
    </submittedName>
</protein>
<comment type="caution">
    <text evidence="1">The sequence shown here is derived from an EMBL/GenBank/DDBJ whole genome shotgun (WGS) entry which is preliminary data.</text>
</comment>
<evidence type="ECO:0000313" key="2">
    <source>
        <dbReference type="Proteomes" id="UP000887116"/>
    </source>
</evidence>
<evidence type="ECO:0000313" key="1">
    <source>
        <dbReference type="EMBL" id="GFR10300.1"/>
    </source>
</evidence>
<dbReference type="AlphaFoldDB" id="A0A8X6LHR6"/>
<reference evidence="1" key="1">
    <citation type="submission" date="2020-07" db="EMBL/GenBank/DDBJ databases">
        <title>Multicomponent nature underlies the extraordinary mechanical properties of spider dragline silk.</title>
        <authorList>
            <person name="Kono N."/>
            <person name="Nakamura H."/>
            <person name="Mori M."/>
            <person name="Yoshida Y."/>
            <person name="Ohtoshi R."/>
            <person name="Malay A.D."/>
            <person name="Moran D.A.P."/>
            <person name="Tomita M."/>
            <person name="Numata K."/>
            <person name="Arakawa K."/>
        </authorList>
    </citation>
    <scope>NUCLEOTIDE SEQUENCE</scope>
</reference>
<proteinExistence type="predicted"/>
<gene>
    <name evidence="1" type="primary">AVEN_19092_1</name>
    <name evidence="1" type="ORF">TNCT_138021</name>
</gene>
<organism evidence="1 2">
    <name type="scientific">Trichonephila clavata</name>
    <name type="common">Joro spider</name>
    <name type="synonym">Nephila clavata</name>
    <dbReference type="NCBI Taxonomy" id="2740835"/>
    <lineage>
        <taxon>Eukaryota</taxon>
        <taxon>Metazoa</taxon>
        <taxon>Ecdysozoa</taxon>
        <taxon>Arthropoda</taxon>
        <taxon>Chelicerata</taxon>
        <taxon>Arachnida</taxon>
        <taxon>Araneae</taxon>
        <taxon>Araneomorphae</taxon>
        <taxon>Entelegynae</taxon>
        <taxon>Araneoidea</taxon>
        <taxon>Nephilidae</taxon>
        <taxon>Trichonephila</taxon>
    </lineage>
</organism>